<keyword evidence="10" id="KW-0325">Glycoprotein</keyword>
<feature type="domain" description="ER membrane protein complex subunit 1 C-terminal" evidence="12">
    <location>
        <begin position="846"/>
        <end position="1050"/>
    </location>
</feature>
<dbReference type="InterPro" id="IPR026895">
    <property type="entry name" value="EMC1"/>
</dbReference>
<evidence type="ECO:0000256" key="10">
    <source>
        <dbReference type="ARBA" id="ARBA00023180"/>
    </source>
</evidence>
<evidence type="ECO:0000313" key="15">
    <source>
        <dbReference type="Proteomes" id="UP000095149"/>
    </source>
</evidence>
<evidence type="ECO:0000256" key="1">
    <source>
        <dbReference type="ARBA" id="ARBA00004115"/>
    </source>
</evidence>
<dbReference type="InterPro" id="IPR015943">
    <property type="entry name" value="WD40/YVTN_repeat-like_dom_sf"/>
</dbReference>
<evidence type="ECO:0000256" key="6">
    <source>
        <dbReference type="ARBA" id="ARBA00022729"/>
    </source>
</evidence>
<evidence type="ECO:0000256" key="8">
    <source>
        <dbReference type="ARBA" id="ARBA00022989"/>
    </source>
</evidence>
<dbReference type="AlphaFoldDB" id="A0A1E3JQ51"/>
<dbReference type="Pfam" id="PF07774">
    <property type="entry name" value="EMC1_C"/>
    <property type="match status" value="1"/>
</dbReference>
<evidence type="ECO:0000256" key="3">
    <source>
        <dbReference type="ARBA" id="ARBA00011276"/>
    </source>
</evidence>
<comment type="caution">
    <text evidence="14">The sequence shown here is derived from an EMBL/GenBank/DDBJ whole genome shotgun (WGS) entry which is preliminary data.</text>
</comment>
<dbReference type="GO" id="GO:0072546">
    <property type="term" value="C:EMC complex"/>
    <property type="evidence" value="ECO:0007669"/>
    <property type="project" value="InterPro"/>
</dbReference>
<feature type="transmembrane region" description="Helical" evidence="11">
    <location>
        <begin position="1023"/>
        <end position="1041"/>
    </location>
</feature>
<evidence type="ECO:0000256" key="7">
    <source>
        <dbReference type="ARBA" id="ARBA00022824"/>
    </source>
</evidence>
<dbReference type="InterPro" id="IPR018391">
    <property type="entry name" value="PQQ_b-propeller_rpt"/>
</dbReference>
<dbReference type="SUPFAM" id="SSF50998">
    <property type="entry name" value="Quinoprotein alcohol dehydrogenase-like"/>
    <property type="match status" value="1"/>
</dbReference>
<protein>
    <recommendedName>
        <fullName evidence="4">ER membrane protein complex subunit 1</fullName>
    </recommendedName>
</protein>
<evidence type="ECO:0000256" key="11">
    <source>
        <dbReference type="SAM" id="Phobius"/>
    </source>
</evidence>
<keyword evidence="8 11" id="KW-1133">Transmembrane helix</keyword>
<dbReference type="InterPro" id="IPR058545">
    <property type="entry name" value="Beta-prop_EMC1_1st"/>
</dbReference>
<dbReference type="PANTHER" id="PTHR21573">
    <property type="entry name" value="ER MEMBRANE PROTEIN COMPLEX SUBUNIT 1"/>
    <property type="match status" value="1"/>
</dbReference>
<keyword evidence="5 11" id="KW-0812">Transmembrane</keyword>
<dbReference type="Gene3D" id="2.130.10.10">
    <property type="entry name" value="YVTN repeat-like/Quinoprotein amine dehydrogenase"/>
    <property type="match status" value="1"/>
</dbReference>
<dbReference type="EMBL" id="MEKH01000009">
    <property type="protein sequence ID" value="ODO02953.1"/>
    <property type="molecule type" value="Genomic_DNA"/>
</dbReference>
<comment type="similarity">
    <text evidence="2">Belongs to the EMC1 family.</text>
</comment>
<dbReference type="SMART" id="SM00564">
    <property type="entry name" value="PQQ"/>
    <property type="match status" value="2"/>
</dbReference>
<dbReference type="GO" id="GO:0034975">
    <property type="term" value="P:protein folding in endoplasmic reticulum"/>
    <property type="evidence" value="ECO:0007669"/>
    <property type="project" value="TreeGrafter"/>
</dbReference>
<evidence type="ECO:0000259" key="12">
    <source>
        <dbReference type="Pfam" id="PF07774"/>
    </source>
</evidence>
<name>A0A1E3JQ51_9TREE</name>
<dbReference type="InterPro" id="IPR011678">
    <property type="entry name" value="EMC1_C"/>
</dbReference>
<gene>
    <name evidence="14" type="ORF">I350_05796</name>
</gene>
<evidence type="ECO:0000259" key="13">
    <source>
        <dbReference type="Pfam" id="PF25293"/>
    </source>
</evidence>
<evidence type="ECO:0000313" key="14">
    <source>
        <dbReference type="EMBL" id="ODO02953.1"/>
    </source>
</evidence>
<evidence type="ECO:0000256" key="5">
    <source>
        <dbReference type="ARBA" id="ARBA00022692"/>
    </source>
</evidence>
<comment type="subcellular location">
    <subcellularLocation>
        <location evidence="1">Endoplasmic reticulum membrane</location>
        <topology evidence="1">Single-pass type I membrane protein</topology>
    </subcellularLocation>
</comment>
<dbReference type="InterPro" id="IPR011047">
    <property type="entry name" value="Quinoprotein_ADH-like_sf"/>
</dbReference>
<evidence type="ECO:0000256" key="2">
    <source>
        <dbReference type="ARBA" id="ARBA00007904"/>
    </source>
</evidence>
<evidence type="ECO:0000256" key="9">
    <source>
        <dbReference type="ARBA" id="ARBA00023136"/>
    </source>
</evidence>
<keyword evidence="7" id="KW-0256">Endoplasmic reticulum</keyword>
<dbReference type="Proteomes" id="UP000095149">
    <property type="component" value="Unassembled WGS sequence"/>
</dbReference>
<comment type="subunit">
    <text evidence="3">Component of the ER membrane protein complex (EMC).</text>
</comment>
<keyword evidence="6" id="KW-0732">Signal</keyword>
<proteinExistence type="inferred from homology"/>
<reference evidence="14 15" key="1">
    <citation type="submission" date="2016-06" db="EMBL/GenBank/DDBJ databases">
        <title>Evolution of pathogenesis and genome organization in the Tremellales.</title>
        <authorList>
            <person name="Cuomo C."/>
            <person name="Litvintseva A."/>
            <person name="Heitman J."/>
            <person name="Chen Y."/>
            <person name="Sun S."/>
            <person name="Springer D."/>
            <person name="Dromer F."/>
            <person name="Young S."/>
            <person name="Zeng Q."/>
            <person name="Chapman S."/>
            <person name="Gujja S."/>
            <person name="Saif S."/>
            <person name="Birren B."/>
        </authorList>
    </citation>
    <scope>NUCLEOTIDE SEQUENCE [LARGE SCALE GENOMIC DNA]</scope>
    <source>
        <strain evidence="14 15">CBS 6273</strain>
    </source>
</reference>
<keyword evidence="9 11" id="KW-0472">Membrane</keyword>
<dbReference type="Pfam" id="PF25293">
    <property type="entry name" value="Beta-prop_EMC1_N"/>
    <property type="match status" value="1"/>
</dbReference>
<dbReference type="PANTHER" id="PTHR21573:SF0">
    <property type="entry name" value="ER MEMBRANE PROTEIN COMPLEX SUBUNIT 1"/>
    <property type="match status" value="1"/>
</dbReference>
<feature type="domain" description="EMC1 first beta-propeller" evidence="13">
    <location>
        <begin position="65"/>
        <end position="250"/>
    </location>
</feature>
<dbReference type="OrthoDB" id="28092at2759"/>
<sequence>MLADLHRPPPCASARAKAFHHVSLQAYDGDMLIKAKGSPLISCLLTAFLFLAALPATLALQDNLAGIVDWHKPYIGQPLLTPTPPLYIERTNFSGGRVALITNNNVLAAINAENGDIAWRQKLEDNDPVVSFHVQDDTILLLSGPSASSARLFSLSTGHLLWHYPLLPPATSQLSTPVHLGTDAAFVPQQEDGAPATWVILSDGRRVTRLRHDNGQIVWSMDSPSAGSNMVFKQIRPSGNSIHILALHYSFAVQSLLTSTIALDSPIPRGDFGQVPSIVQVPEQAMIASSAEPGGAQVVWFEHGRIRSLLVHEDGSLGQIKDMLPGNGRHYASIIDVGLREQGIVLGKREDGGVEVLDVKEGKKIEEFELSADAAERSESVYSGTITENGVIVNRVYWSFSMGIAVAQTIDIPYLTSADVITSGFTFPYDDLSHGVLLHAAVSPSLDAKHLPSLVLTTSASAILRSQFDSLPLWVREEALADVVAAKFVDLGEPEVEEVREILGEESFVGRSVRHLEALKDLPGYLINFAKRLTGASYSSALHLTPLIKDRLHRDRFGLQKLLVVGTANGKLVALDSSNGQSVWSLNLGLLTKEGSEIQVETIDLVKEGETDSPILGVVATQFTETRSFTVAFHVEAYTGKVLGDVHPTTGLPKGTYLFEGVVKEVFATIYKNCGSGIRVLGLVNEKDEVSIWPGCKTVVGQIAEGEKPFYITISNIDSAVLKGYVLAGPKTPESTSAFASTLLWSRPFTEHERIIDSKPLQPSAIASFGRVLGDKSTLYKYLNPHLLVVSTFTHSSSEALNPLQAGEHVGQGKVYVVDSVSGEVVYETAIEGVKERGGVKVAMVENWLVYSWLSEGGWRIASVEIYEDADKGVTSPAVSTFEAQKIQVFAQTFIIPTAIKTLGFTTSKAGITPKELIIINDRNQITSVARRLLDPRRPVGKPSSRDKEEFLIPYDPLIPIDTRKVISHVYPLQGITNILSSPALVESTGLVFGWGQDLFLTRGLTPAGTFDILSDSFNKAQLLLTLGALSAGIMVARPAVMRKMLRMRWH</sequence>
<accession>A0A1E3JQ51</accession>
<organism evidence="14 15">
    <name type="scientific">Cryptococcus amylolentus CBS 6273</name>
    <dbReference type="NCBI Taxonomy" id="1296118"/>
    <lineage>
        <taxon>Eukaryota</taxon>
        <taxon>Fungi</taxon>
        <taxon>Dikarya</taxon>
        <taxon>Basidiomycota</taxon>
        <taxon>Agaricomycotina</taxon>
        <taxon>Tremellomycetes</taxon>
        <taxon>Tremellales</taxon>
        <taxon>Cryptococcaceae</taxon>
        <taxon>Cryptococcus</taxon>
    </lineage>
</organism>
<evidence type="ECO:0000256" key="4">
    <source>
        <dbReference type="ARBA" id="ARBA00020824"/>
    </source>
</evidence>